<feature type="non-terminal residue" evidence="1">
    <location>
        <position position="114"/>
    </location>
</feature>
<comment type="caution">
    <text evidence="1">The sequence shown here is derived from an EMBL/GenBank/DDBJ whole genome shotgun (WGS) entry which is preliminary data.</text>
</comment>
<keyword evidence="2" id="KW-1185">Reference proteome</keyword>
<dbReference type="Proteomes" id="UP000789508">
    <property type="component" value="Unassembled WGS sequence"/>
</dbReference>
<sequence>KQELQVKLEDIKDEVQINIEEVEGSSRSEIPWFEREETDYSQIEARAYYEALEKLLDEEDFCKALSATTHDVYVIAFGLKPSNHIAENRESDPPLRIIWTLTNLLEGIHSIILL</sequence>
<gene>
    <name evidence="1" type="ORF">ALEPTO_LOCUS12148</name>
</gene>
<feature type="non-terminal residue" evidence="1">
    <location>
        <position position="1"/>
    </location>
</feature>
<name>A0A9N9NAS4_9GLOM</name>
<evidence type="ECO:0000313" key="1">
    <source>
        <dbReference type="EMBL" id="CAG8717941.1"/>
    </source>
</evidence>
<dbReference type="AlphaFoldDB" id="A0A9N9NAS4"/>
<proteinExistence type="predicted"/>
<reference evidence="1" key="1">
    <citation type="submission" date="2021-06" db="EMBL/GenBank/DDBJ databases">
        <authorList>
            <person name="Kallberg Y."/>
            <person name="Tangrot J."/>
            <person name="Rosling A."/>
        </authorList>
    </citation>
    <scope>NUCLEOTIDE SEQUENCE</scope>
    <source>
        <strain evidence="1">FL130A</strain>
    </source>
</reference>
<evidence type="ECO:0000313" key="2">
    <source>
        <dbReference type="Proteomes" id="UP000789508"/>
    </source>
</evidence>
<dbReference type="EMBL" id="CAJVPS010025059">
    <property type="protein sequence ID" value="CAG8717941.1"/>
    <property type="molecule type" value="Genomic_DNA"/>
</dbReference>
<protein>
    <submittedName>
        <fullName evidence="1">1897_t:CDS:1</fullName>
    </submittedName>
</protein>
<organism evidence="1 2">
    <name type="scientific">Ambispora leptoticha</name>
    <dbReference type="NCBI Taxonomy" id="144679"/>
    <lineage>
        <taxon>Eukaryota</taxon>
        <taxon>Fungi</taxon>
        <taxon>Fungi incertae sedis</taxon>
        <taxon>Mucoromycota</taxon>
        <taxon>Glomeromycotina</taxon>
        <taxon>Glomeromycetes</taxon>
        <taxon>Archaeosporales</taxon>
        <taxon>Ambisporaceae</taxon>
        <taxon>Ambispora</taxon>
    </lineage>
</organism>
<accession>A0A9N9NAS4</accession>